<dbReference type="Pfam" id="PF12086">
    <property type="entry name" value="DUF3563"/>
    <property type="match status" value="1"/>
</dbReference>
<sequence>MLGYLINVGRDLMLPHLIHWTGNLLDRAEHSRRDAYLESCADIGELERRMRACDTEA</sequence>
<protein>
    <submittedName>
        <fullName evidence="1">Uncharacterized protein</fullName>
    </submittedName>
</protein>
<proteinExistence type="predicted"/>
<keyword evidence="2" id="KW-1185">Reference proteome</keyword>
<evidence type="ECO:0000313" key="1">
    <source>
        <dbReference type="EMBL" id="SAK43631.1"/>
    </source>
</evidence>
<dbReference type="InterPro" id="IPR021946">
    <property type="entry name" value="DUF3563"/>
</dbReference>
<organism evidence="1 2">
    <name type="scientific">Caballeronia glebae</name>
    <dbReference type="NCBI Taxonomy" id="1777143"/>
    <lineage>
        <taxon>Bacteria</taxon>
        <taxon>Pseudomonadati</taxon>
        <taxon>Pseudomonadota</taxon>
        <taxon>Betaproteobacteria</taxon>
        <taxon>Burkholderiales</taxon>
        <taxon>Burkholderiaceae</taxon>
        <taxon>Caballeronia</taxon>
    </lineage>
</organism>
<dbReference type="EMBL" id="FCOJ02000003">
    <property type="protein sequence ID" value="SAK43631.1"/>
    <property type="molecule type" value="Genomic_DNA"/>
</dbReference>
<accession>A0A157ZDN4</accession>
<dbReference type="AlphaFoldDB" id="A0A157ZDN4"/>
<reference evidence="1" key="1">
    <citation type="submission" date="2016-01" db="EMBL/GenBank/DDBJ databases">
        <authorList>
            <person name="Peeters C."/>
        </authorList>
    </citation>
    <scope>NUCLEOTIDE SEQUENCE [LARGE SCALE GENOMIC DNA]</scope>
    <source>
        <strain evidence="1">LMG 29325</strain>
    </source>
</reference>
<comment type="caution">
    <text evidence="1">The sequence shown here is derived from an EMBL/GenBank/DDBJ whole genome shotgun (WGS) entry which is preliminary data.</text>
</comment>
<evidence type="ECO:0000313" key="2">
    <source>
        <dbReference type="Proteomes" id="UP000054596"/>
    </source>
</evidence>
<gene>
    <name evidence="1" type="ORF">AWB82_00567</name>
</gene>
<name>A0A157ZDN4_9BURK</name>
<dbReference type="Proteomes" id="UP000054596">
    <property type="component" value="Unassembled WGS sequence"/>
</dbReference>